<accession>G4CQ59</accession>
<protein>
    <submittedName>
        <fullName evidence="2">Uncharacterized protein</fullName>
    </submittedName>
</protein>
<dbReference type="PATRIC" id="fig|1030841.3.peg.1198"/>
<dbReference type="RefSeq" id="WP_009116360.1">
    <property type="nucleotide sequence ID" value="NZ_JH165159.1"/>
</dbReference>
<name>G4CQ59_9NEIS</name>
<keyword evidence="1" id="KW-1133">Transmembrane helix</keyword>
<dbReference type="STRING" id="1030841.HMPREF9370_1219"/>
<evidence type="ECO:0000313" key="2">
    <source>
        <dbReference type="EMBL" id="EGZ46787.1"/>
    </source>
</evidence>
<dbReference type="Proteomes" id="UP000005336">
    <property type="component" value="Unassembled WGS sequence"/>
</dbReference>
<comment type="caution">
    <text evidence="2">The sequence shown here is derived from an EMBL/GenBank/DDBJ whole genome shotgun (WGS) entry which is preliminary data.</text>
</comment>
<keyword evidence="1" id="KW-0812">Transmembrane</keyword>
<keyword evidence="1" id="KW-0472">Membrane</keyword>
<organism evidence="2 3">
    <name type="scientific">Neisseria wadsworthii 9715</name>
    <dbReference type="NCBI Taxonomy" id="1030841"/>
    <lineage>
        <taxon>Bacteria</taxon>
        <taxon>Pseudomonadati</taxon>
        <taxon>Pseudomonadota</taxon>
        <taxon>Betaproteobacteria</taxon>
        <taxon>Neisseriales</taxon>
        <taxon>Neisseriaceae</taxon>
        <taxon>Neisseria</taxon>
    </lineage>
</organism>
<dbReference type="EMBL" id="AGAZ01000044">
    <property type="protein sequence ID" value="EGZ46787.1"/>
    <property type="molecule type" value="Genomic_DNA"/>
</dbReference>
<keyword evidence="3" id="KW-1185">Reference proteome</keyword>
<dbReference type="HOGENOM" id="CLU_3254649_0_0_4"/>
<sequence>MEKKLLYWNQSVHDNIIETVMMVLVIAFLCYVIKLAFFEKDD</sequence>
<gene>
    <name evidence="2" type="ORF">HMPREF9370_1219</name>
</gene>
<reference evidence="2 3" key="1">
    <citation type="submission" date="2011-06" db="EMBL/GenBank/DDBJ databases">
        <authorList>
            <person name="Muzny D."/>
            <person name="Qin X."/>
            <person name="Deng J."/>
            <person name="Jiang H."/>
            <person name="Liu Y."/>
            <person name="Qu J."/>
            <person name="Song X.-Z."/>
            <person name="Zhang L."/>
            <person name="Thornton R."/>
            <person name="Coyle M."/>
            <person name="Francisco L."/>
            <person name="Jackson L."/>
            <person name="Javaid M."/>
            <person name="Korchina V."/>
            <person name="Kovar C."/>
            <person name="Mata R."/>
            <person name="Mathew T."/>
            <person name="Ngo R."/>
            <person name="Nguyen L."/>
            <person name="Nguyen N."/>
            <person name="Okwuonu G."/>
            <person name="Ongeri F."/>
            <person name="Pham C."/>
            <person name="Simmons D."/>
            <person name="Wilczek-Boney K."/>
            <person name="Hale W."/>
            <person name="Jakkamsetti A."/>
            <person name="Pham P."/>
            <person name="Ruth R."/>
            <person name="San Lucas F."/>
            <person name="Warren J."/>
            <person name="Zhang J."/>
            <person name="Zhao Z."/>
            <person name="Zhou C."/>
            <person name="Zhu D."/>
            <person name="Lee S."/>
            <person name="Bess C."/>
            <person name="Blankenburg K."/>
            <person name="Forbes L."/>
            <person name="Fu Q."/>
            <person name="Gubbala S."/>
            <person name="Hirani K."/>
            <person name="Jayaseelan J.C."/>
            <person name="Lara F."/>
            <person name="Munidasa M."/>
            <person name="Palculict T."/>
            <person name="Patil S."/>
            <person name="Pu L.-L."/>
            <person name="Saada N."/>
            <person name="Tang L."/>
            <person name="Weissenberger G."/>
            <person name="Zhu Y."/>
            <person name="Hemphill L."/>
            <person name="Shang Y."/>
            <person name="Youmans B."/>
            <person name="Ayvaz T."/>
            <person name="Ross M."/>
            <person name="Santibanez J."/>
            <person name="Aqrawi P."/>
            <person name="Gross S."/>
            <person name="Joshi V."/>
            <person name="Fowler G."/>
            <person name="Nazareth L."/>
            <person name="Reid J."/>
            <person name="Worley K."/>
            <person name="Petrosino J."/>
            <person name="Highlander S."/>
            <person name="Gibbs R."/>
        </authorList>
    </citation>
    <scope>NUCLEOTIDE SEQUENCE [LARGE SCALE GENOMIC DNA]</scope>
    <source>
        <strain evidence="2 3">9715</strain>
    </source>
</reference>
<dbReference type="AlphaFoldDB" id="G4CQ59"/>
<proteinExistence type="predicted"/>
<evidence type="ECO:0000313" key="3">
    <source>
        <dbReference type="Proteomes" id="UP000005336"/>
    </source>
</evidence>
<feature type="transmembrane region" description="Helical" evidence="1">
    <location>
        <begin position="20"/>
        <end position="38"/>
    </location>
</feature>
<evidence type="ECO:0000256" key="1">
    <source>
        <dbReference type="SAM" id="Phobius"/>
    </source>
</evidence>